<dbReference type="InterPro" id="IPR035973">
    <property type="entry name" value="Cyt_c_oxidase_su3-like_sf"/>
</dbReference>
<evidence type="ECO:0000256" key="3">
    <source>
        <dbReference type="ARBA" id="ARBA00022475"/>
    </source>
</evidence>
<evidence type="ECO:0000256" key="5">
    <source>
        <dbReference type="ARBA" id="ARBA00022989"/>
    </source>
</evidence>
<dbReference type="GO" id="GO:0004129">
    <property type="term" value="F:cytochrome-c oxidase activity"/>
    <property type="evidence" value="ECO:0007669"/>
    <property type="project" value="InterPro"/>
</dbReference>
<evidence type="ECO:0000313" key="10">
    <source>
        <dbReference type="EMBL" id="BAL54382.1"/>
    </source>
</evidence>
<evidence type="ECO:0000256" key="8">
    <source>
        <dbReference type="SAM" id="Phobius"/>
    </source>
</evidence>
<name>H5SDZ6_9CHLR</name>
<evidence type="ECO:0000256" key="7">
    <source>
        <dbReference type="RuleBase" id="RU003376"/>
    </source>
</evidence>
<evidence type="ECO:0000256" key="4">
    <source>
        <dbReference type="ARBA" id="ARBA00022692"/>
    </source>
</evidence>
<sequence>MLAHADKKSAFQLGLTIFIYLAILTGLEYYVAISTASVLLLSLIALVKAGLVVYYYMHIYRLYQASEGDPDSYEYKAGTLRLGLWLFLLSDAFVFGGLAVARFNLLGLTRPGLNQGLGLIVTSVLLLSSFFMNRAETAIAHGDRRAFVTSLLVTLLLGAGFLVGVVGVEWPSAIHEGITPSANAAGAIFFMMTGMHAFHVLTGVLFLLIILRNGLRGLYSPERHRAVEAAAVYWHFVDVVWIFFYPALYLIGTVL</sequence>
<feature type="transmembrane region" description="Helical" evidence="8">
    <location>
        <begin position="232"/>
        <end position="252"/>
    </location>
</feature>
<dbReference type="AlphaFoldDB" id="H5SDZ6"/>
<comment type="subcellular location">
    <subcellularLocation>
        <location evidence="1 7">Cell membrane</location>
        <topology evidence="1 7">Multi-pass membrane protein</topology>
    </subcellularLocation>
</comment>
<feature type="domain" description="Heme-copper oxidase subunit III family profile" evidence="9">
    <location>
        <begin position="1"/>
        <end position="253"/>
    </location>
</feature>
<evidence type="ECO:0000256" key="6">
    <source>
        <dbReference type="ARBA" id="ARBA00023136"/>
    </source>
</evidence>
<evidence type="ECO:0000256" key="2">
    <source>
        <dbReference type="ARBA" id="ARBA00010581"/>
    </source>
</evidence>
<organism evidence="10">
    <name type="scientific">uncultured Chloroflexota bacterium</name>
    <dbReference type="NCBI Taxonomy" id="166587"/>
    <lineage>
        <taxon>Bacteria</taxon>
        <taxon>Bacillati</taxon>
        <taxon>Chloroflexota</taxon>
        <taxon>environmental samples</taxon>
    </lineage>
</organism>
<dbReference type="PROSITE" id="PS50253">
    <property type="entry name" value="COX3"/>
    <property type="match status" value="1"/>
</dbReference>
<evidence type="ECO:0000256" key="1">
    <source>
        <dbReference type="ARBA" id="ARBA00004651"/>
    </source>
</evidence>
<keyword evidence="5 8" id="KW-1133">Transmembrane helix</keyword>
<protein>
    <submittedName>
        <fullName evidence="10">Cytochrome c oxidase subunit III</fullName>
    </submittedName>
</protein>
<keyword evidence="6 8" id="KW-0472">Membrane</keyword>
<feature type="transmembrane region" description="Helical" evidence="8">
    <location>
        <begin position="82"/>
        <end position="105"/>
    </location>
</feature>
<keyword evidence="3" id="KW-1003">Cell membrane</keyword>
<dbReference type="PANTHER" id="PTHR11403">
    <property type="entry name" value="CYTOCHROME C OXIDASE SUBUNIT III"/>
    <property type="match status" value="1"/>
</dbReference>
<dbReference type="InterPro" id="IPR024791">
    <property type="entry name" value="Cyt_c/ubiquinol_Oxase_su3"/>
</dbReference>
<feature type="transmembrane region" description="Helical" evidence="8">
    <location>
        <begin position="117"/>
        <end position="135"/>
    </location>
</feature>
<dbReference type="Pfam" id="PF00510">
    <property type="entry name" value="COX3"/>
    <property type="match status" value="1"/>
</dbReference>
<dbReference type="GO" id="GO:0019646">
    <property type="term" value="P:aerobic electron transport chain"/>
    <property type="evidence" value="ECO:0007669"/>
    <property type="project" value="InterPro"/>
</dbReference>
<keyword evidence="4 7" id="KW-0812">Transmembrane</keyword>
<gene>
    <name evidence="10" type="ORF">HGMM_F14G08C32</name>
</gene>
<dbReference type="GO" id="GO:0005886">
    <property type="term" value="C:plasma membrane"/>
    <property type="evidence" value="ECO:0007669"/>
    <property type="project" value="UniProtKB-SubCell"/>
</dbReference>
<dbReference type="PANTHER" id="PTHR11403:SF2">
    <property type="entry name" value="CYTOCHROME BO(3) UBIQUINOL OXIDASE SUBUNIT 3"/>
    <property type="match status" value="1"/>
</dbReference>
<feature type="transmembrane region" description="Helical" evidence="8">
    <location>
        <begin position="38"/>
        <end position="57"/>
    </location>
</feature>
<dbReference type="InterPro" id="IPR000298">
    <property type="entry name" value="Cyt_c_oxidase-like_su3"/>
</dbReference>
<accession>H5SDZ6</accession>
<feature type="transmembrane region" description="Helical" evidence="8">
    <location>
        <begin position="188"/>
        <end position="211"/>
    </location>
</feature>
<dbReference type="Gene3D" id="1.20.120.80">
    <property type="entry name" value="Cytochrome c oxidase, subunit III, four-helix bundle"/>
    <property type="match status" value="1"/>
</dbReference>
<dbReference type="CDD" id="cd00386">
    <property type="entry name" value="Heme_Cu_Oxidase_III_like"/>
    <property type="match status" value="1"/>
</dbReference>
<evidence type="ECO:0000259" key="9">
    <source>
        <dbReference type="PROSITE" id="PS50253"/>
    </source>
</evidence>
<dbReference type="InterPro" id="IPR013833">
    <property type="entry name" value="Cyt_c_oxidase_su3_a-hlx"/>
</dbReference>
<reference evidence="10" key="1">
    <citation type="journal article" date="2005" name="Environ. Microbiol.">
        <title>Genetic and functional properties of uncultivated thermophilic crenarchaeotes from a subsurface gold mine as revealed by analysis of genome fragments.</title>
        <authorList>
            <person name="Nunoura T."/>
            <person name="Hirayama H."/>
            <person name="Takami H."/>
            <person name="Oida H."/>
            <person name="Nishi S."/>
            <person name="Shimamura S."/>
            <person name="Suzuki Y."/>
            <person name="Inagaki F."/>
            <person name="Takai K."/>
            <person name="Nealson K.H."/>
            <person name="Horikoshi K."/>
        </authorList>
    </citation>
    <scope>NUCLEOTIDE SEQUENCE</scope>
</reference>
<dbReference type="SUPFAM" id="SSF81452">
    <property type="entry name" value="Cytochrome c oxidase subunit III-like"/>
    <property type="match status" value="1"/>
</dbReference>
<feature type="transmembrane region" description="Helical" evidence="8">
    <location>
        <begin position="147"/>
        <end position="168"/>
    </location>
</feature>
<comment type="similarity">
    <text evidence="2 7">Belongs to the cytochrome c oxidase subunit 3 family.</text>
</comment>
<proteinExistence type="inferred from homology"/>
<dbReference type="EMBL" id="AP011686">
    <property type="protein sequence ID" value="BAL54382.1"/>
    <property type="molecule type" value="Genomic_DNA"/>
</dbReference>
<feature type="transmembrane region" description="Helical" evidence="8">
    <location>
        <begin position="12"/>
        <end position="32"/>
    </location>
</feature>
<reference evidence="10" key="2">
    <citation type="journal article" date="2012" name="PLoS ONE">
        <title>A Deeply Branching Thermophilic Bacterium with an Ancient Acetyl-CoA Pathway Dominates a Subsurface Ecosystem.</title>
        <authorList>
            <person name="Takami H."/>
            <person name="Noguchi H."/>
            <person name="Takaki Y."/>
            <person name="Uchiyama I."/>
            <person name="Toyoda A."/>
            <person name="Nishi S."/>
            <person name="Chee G.-J."/>
            <person name="Arai W."/>
            <person name="Nunoura T."/>
            <person name="Itoh T."/>
            <person name="Hattori M."/>
            <person name="Takai K."/>
        </authorList>
    </citation>
    <scope>NUCLEOTIDE SEQUENCE</scope>
</reference>